<dbReference type="GO" id="GO:0006086">
    <property type="term" value="P:pyruvate decarboxylation to acetyl-CoA"/>
    <property type="evidence" value="ECO:0007669"/>
    <property type="project" value="InterPro"/>
</dbReference>
<keyword evidence="12" id="KW-1185">Reference proteome</keyword>
<dbReference type="SUPFAM" id="SSF51230">
    <property type="entry name" value="Single hybrid motif"/>
    <property type="match status" value="1"/>
</dbReference>
<evidence type="ECO:0000256" key="7">
    <source>
        <dbReference type="ARBA" id="ARBA00048370"/>
    </source>
</evidence>
<dbReference type="Gene3D" id="3.30.559.10">
    <property type="entry name" value="Chloramphenicol acetyltransferase-like domain"/>
    <property type="match status" value="1"/>
</dbReference>
<dbReference type="InterPro" id="IPR000089">
    <property type="entry name" value="Biotin_lipoyl"/>
</dbReference>
<reference evidence="11 12" key="1">
    <citation type="submission" date="2018-05" db="EMBL/GenBank/DDBJ databases">
        <title>Zavarzinia sp. HR-AS.</title>
        <authorList>
            <person name="Lee Y."/>
            <person name="Jeon C.O."/>
        </authorList>
    </citation>
    <scope>NUCLEOTIDE SEQUENCE [LARGE SCALE GENOMIC DNA]</scope>
    <source>
        <strain evidence="11 12">HR-AS</strain>
    </source>
</reference>
<evidence type="ECO:0000256" key="6">
    <source>
        <dbReference type="ARBA" id="ARBA00025211"/>
    </source>
</evidence>
<evidence type="ECO:0000259" key="9">
    <source>
        <dbReference type="PROSITE" id="PS50968"/>
    </source>
</evidence>
<dbReference type="PANTHER" id="PTHR23151">
    <property type="entry name" value="DIHYDROLIPOAMIDE ACETYL/SUCCINYL-TRANSFERASE-RELATED"/>
    <property type="match status" value="1"/>
</dbReference>
<dbReference type="PROSITE" id="PS00189">
    <property type="entry name" value="LIPOYL"/>
    <property type="match status" value="1"/>
</dbReference>
<comment type="similarity">
    <text evidence="1 8">Belongs to the 2-oxoacid dehydrogenase family.</text>
</comment>
<dbReference type="Pfam" id="PF02817">
    <property type="entry name" value="E3_binding"/>
    <property type="match status" value="1"/>
</dbReference>
<dbReference type="FunFam" id="2.40.50.100:FF:000010">
    <property type="entry name" value="Acetyltransferase component of pyruvate dehydrogenase complex"/>
    <property type="match status" value="1"/>
</dbReference>
<dbReference type="RefSeq" id="WP_109902301.1">
    <property type="nucleotide sequence ID" value="NZ_QGLE01000001.1"/>
</dbReference>
<evidence type="ECO:0000256" key="8">
    <source>
        <dbReference type="RuleBase" id="RU361137"/>
    </source>
</evidence>
<keyword evidence="11" id="KW-0670">Pyruvate</keyword>
<dbReference type="Gene3D" id="4.10.320.10">
    <property type="entry name" value="E3-binding domain"/>
    <property type="match status" value="1"/>
</dbReference>
<dbReference type="OrthoDB" id="9805770at2"/>
<dbReference type="InterPro" id="IPR004167">
    <property type="entry name" value="PSBD"/>
</dbReference>
<evidence type="ECO:0000256" key="3">
    <source>
        <dbReference type="ARBA" id="ARBA00022679"/>
    </source>
</evidence>
<accession>A0A317EFT4</accession>
<dbReference type="SUPFAM" id="SSF47005">
    <property type="entry name" value="Peripheral subunit-binding domain of 2-oxo acid dehydrogenase complex"/>
    <property type="match status" value="1"/>
</dbReference>
<feature type="domain" description="Lipoyl-binding" evidence="9">
    <location>
        <begin position="2"/>
        <end position="78"/>
    </location>
</feature>
<dbReference type="FunFam" id="3.30.559.10:FF:000003">
    <property type="entry name" value="Acetyltransferase component of pyruvate dehydrogenase complex"/>
    <property type="match status" value="1"/>
</dbReference>
<dbReference type="EMBL" id="QGLE01000001">
    <property type="protein sequence ID" value="PWR25877.1"/>
    <property type="molecule type" value="Genomic_DNA"/>
</dbReference>
<comment type="subunit">
    <text evidence="2">Forms a 24-polypeptide structural core with octahedral symmetry.</text>
</comment>
<evidence type="ECO:0000259" key="10">
    <source>
        <dbReference type="PROSITE" id="PS51826"/>
    </source>
</evidence>
<dbReference type="InterPro" id="IPR023213">
    <property type="entry name" value="CAT-like_dom_sf"/>
</dbReference>
<dbReference type="Gene3D" id="2.40.50.100">
    <property type="match status" value="1"/>
</dbReference>
<comment type="caution">
    <text evidence="11">The sequence shown here is derived from an EMBL/GenBank/DDBJ whole genome shotgun (WGS) entry which is preliminary data.</text>
</comment>
<comment type="cofactor">
    <cofactor evidence="8">
        <name>(R)-lipoate</name>
        <dbReference type="ChEBI" id="CHEBI:83088"/>
    </cofactor>
    <text evidence="8">Binds 1 lipoyl cofactor covalently.</text>
</comment>
<dbReference type="NCBIfam" id="TIGR01349">
    <property type="entry name" value="PDHac_trf_mito"/>
    <property type="match status" value="1"/>
</dbReference>
<dbReference type="Proteomes" id="UP000245461">
    <property type="component" value="Unassembled WGS sequence"/>
</dbReference>
<sequence>MAIEILMPALSPTMTEGKLAKWLVKEGDTIKSGDVIAEIETDKATMEVEAVDEGTVAKILVPEGTDNVAVNTVIALVAGEGEDASAAAAPKAAPAAAPAPVAAAPVAAAAPAPAAASAPAPAGARVFASPLAKRIAKDSGVDLAAVRGSGPHGRIVKADVEAAAMAPKPAPAAVAAAAPVAAPAPAPKPAVFPFPEGSFTSVPNDGMRKTVAKRLTEAKSTIPHFYLTIDCELDELLALRSQLNAKSPAKISVNDFILRASALALKKVPAANATWTDDAILRHKHADVAVAVAIDGGLITPIVFNAEAKGLAAIAAETKDLAERARSRKLKPAEYQGGTFSISNLGMFGIKEFAAVINPPHGAILAIGAGEKRPVVKGGALAVATVMTVTLSCDHRVVDGAVGAEFLAAFKGLIEDPMTMML</sequence>
<organism evidence="11 12">
    <name type="scientific">Zavarzinia aquatilis</name>
    <dbReference type="NCBI Taxonomy" id="2211142"/>
    <lineage>
        <taxon>Bacteria</taxon>
        <taxon>Pseudomonadati</taxon>
        <taxon>Pseudomonadota</taxon>
        <taxon>Alphaproteobacteria</taxon>
        <taxon>Rhodospirillales</taxon>
        <taxon>Zavarziniaceae</taxon>
        <taxon>Zavarzinia</taxon>
    </lineage>
</organism>
<dbReference type="CDD" id="cd06849">
    <property type="entry name" value="lipoyl_domain"/>
    <property type="match status" value="1"/>
</dbReference>
<dbReference type="AlphaFoldDB" id="A0A317EFT4"/>
<keyword evidence="4 8" id="KW-0450">Lipoyl</keyword>
<dbReference type="GO" id="GO:0045254">
    <property type="term" value="C:pyruvate dehydrogenase complex"/>
    <property type="evidence" value="ECO:0007669"/>
    <property type="project" value="UniProtKB-UniRule"/>
</dbReference>
<dbReference type="InterPro" id="IPR011053">
    <property type="entry name" value="Single_hybrid_motif"/>
</dbReference>
<keyword evidence="3 8" id="KW-0808">Transferase</keyword>
<dbReference type="GO" id="GO:0004742">
    <property type="term" value="F:dihydrolipoyllysine-residue acetyltransferase activity"/>
    <property type="evidence" value="ECO:0007669"/>
    <property type="project" value="UniProtKB-UniRule"/>
</dbReference>
<name>A0A317EFT4_9PROT</name>
<dbReference type="Pfam" id="PF00364">
    <property type="entry name" value="Biotin_lipoyl"/>
    <property type="match status" value="1"/>
</dbReference>
<keyword evidence="5 8" id="KW-0012">Acyltransferase</keyword>
<comment type="catalytic activity">
    <reaction evidence="7 8">
        <text>N(6)-[(R)-dihydrolipoyl]-L-lysyl-[protein] + acetyl-CoA = N(6)-[(R)-S(8)-acetyldihydrolipoyl]-L-lysyl-[protein] + CoA</text>
        <dbReference type="Rhea" id="RHEA:17017"/>
        <dbReference type="Rhea" id="RHEA-COMP:10475"/>
        <dbReference type="Rhea" id="RHEA-COMP:10478"/>
        <dbReference type="ChEBI" id="CHEBI:57287"/>
        <dbReference type="ChEBI" id="CHEBI:57288"/>
        <dbReference type="ChEBI" id="CHEBI:83100"/>
        <dbReference type="ChEBI" id="CHEBI:83111"/>
        <dbReference type="EC" id="2.3.1.12"/>
    </reaction>
</comment>
<evidence type="ECO:0000256" key="5">
    <source>
        <dbReference type="ARBA" id="ARBA00023315"/>
    </source>
</evidence>
<dbReference type="Pfam" id="PF00198">
    <property type="entry name" value="2-oxoacid_dh"/>
    <property type="match status" value="1"/>
</dbReference>
<dbReference type="SUPFAM" id="SSF52777">
    <property type="entry name" value="CoA-dependent acyltransferases"/>
    <property type="match status" value="1"/>
</dbReference>
<dbReference type="EC" id="2.3.1.12" evidence="8"/>
<protein>
    <recommendedName>
        <fullName evidence="8">Acetyltransferase component of pyruvate dehydrogenase complex</fullName>
        <ecNumber evidence="8">2.3.1.12</ecNumber>
    </recommendedName>
</protein>
<dbReference type="InterPro" id="IPR006257">
    <property type="entry name" value="LAT1"/>
</dbReference>
<evidence type="ECO:0000256" key="2">
    <source>
        <dbReference type="ARBA" id="ARBA00011484"/>
    </source>
</evidence>
<dbReference type="PROSITE" id="PS50968">
    <property type="entry name" value="BIOTINYL_LIPOYL"/>
    <property type="match status" value="1"/>
</dbReference>
<dbReference type="InterPro" id="IPR001078">
    <property type="entry name" value="2-oxoacid_DH_actylTfrase"/>
</dbReference>
<dbReference type="InterPro" id="IPR036625">
    <property type="entry name" value="E3-bd_dom_sf"/>
</dbReference>
<proteinExistence type="inferred from homology"/>
<evidence type="ECO:0000256" key="4">
    <source>
        <dbReference type="ARBA" id="ARBA00022823"/>
    </source>
</evidence>
<dbReference type="InterPro" id="IPR045257">
    <property type="entry name" value="E2/Pdx1"/>
</dbReference>
<evidence type="ECO:0000313" key="12">
    <source>
        <dbReference type="Proteomes" id="UP000245461"/>
    </source>
</evidence>
<dbReference type="PANTHER" id="PTHR23151:SF90">
    <property type="entry name" value="DIHYDROLIPOYLLYSINE-RESIDUE ACETYLTRANSFERASE COMPONENT OF PYRUVATE DEHYDROGENASE COMPLEX, MITOCHONDRIAL-RELATED"/>
    <property type="match status" value="1"/>
</dbReference>
<evidence type="ECO:0000256" key="1">
    <source>
        <dbReference type="ARBA" id="ARBA00007317"/>
    </source>
</evidence>
<dbReference type="InterPro" id="IPR003016">
    <property type="entry name" value="2-oxoA_DH_lipoyl-BS"/>
</dbReference>
<comment type="function">
    <text evidence="6">The pyruvate dehydrogenase complex catalyzes the overall conversion of pyruvate to acetyl-CoA and CO(2). It contains multiple copies of three enzymatic components: pyruvate dehydrogenase (E1), dihydrolipoamide acetyltransferase (E2) and lipoamide dehydrogenase (E3).</text>
</comment>
<evidence type="ECO:0000313" key="11">
    <source>
        <dbReference type="EMBL" id="PWR25877.1"/>
    </source>
</evidence>
<gene>
    <name evidence="11" type="ORF">DKG74_02695</name>
</gene>
<dbReference type="PROSITE" id="PS51826">
    <property type="entry name" value="PSBD"/>
    <property type="match status" value="1"/>
</dbReference>
<feature type="domain" description="Peripheral subunit-binding (PSBD)" evidence="10">
    <location>
        <begin position="127"/>
        <end position="164"/>
    </location>
</feature>